<evidence type="ECO:0000313" key="2">
    <source>
        <dbReference type="EMBL" id="WPR88792.1"/>
    </source>
</evidence>
<dbReference type="Proteomes" id="UP001323798">
    <property type="component" value="Chromosome"/>
</dbReference>
<sequence length="269" mass="29831">MRARSLRTAGHSPHYQALAVEAGELKRVGHGWLAVPDIDPQLEAAAEDGVVLTCITEARRLGLWILQSDGKVHVGTTSHGRAPAGSPRHHVHWSRPVVPRHPDALVDPIENVLALVAYCLPHDEALAIWESALNKGLVSAEVLRGLSFGPAARGLRDECTPWSDSGLESFVTPRLRFLRLRIVPQVWIADHRVDFLIGDRLVLQIDGATHAGEQRDVDNYHDALLKLMGYHVIRVGYHQVVDRWHEVQDLLMRAVAQGLHHDRGRGGSH</sequence>
<evidence type="ECO:0000259" key="1">
    <source>
        <dbReference type="Pfam" id="PF04480"/>
    </source>
</evidence>
<dbReference type="Gene3D" id="3.40.960.10">
    <property type="entry name" value="VSR Endonuclease"/>
    <property type="match status" value="1"/>
</dbReference>
<protein>
    <submittedName>
        <fullName evidence="2">DUF559 domain-containing protein</fullName>
    </submittedName>
</protein>
<evidence type="ECO:0000313" key="3">
    <source>
        <dbReference type="Proteomes" id="UP001323798"/>
    </source>
</evidence>
<keyword evidence="3" id="KW-1185">Reference proteome</keyword>
<feature type="domain" description="DUF559" evidence="1">
    <location>
        <begin position="176"/>
        <end position="253"/>
    </location>
</feature>
<dbReference type="RefSeq" id="WP_320941509.1">
    <property type="nucleotide sequence ID" value="NZ_BAABEU010000005.1"/>
</dbReference>
<dbReference type="Pfam" id="PF04480">
    <property type="entry name" value="DUF559"/>
    <property type="match status" value="1"/>
</dbReference>
<dbReference type="InterPro" id="IPR007569">
    <property type="entry name" value="DUF559"/>
</dbReference>
<accession>A0ABZ0SNF2</accession>
<gene>
    <name evidence="2" type="ORF">SM116_13585</name>
</gene>
<organism evidence="2 3">
    <name type="scientific">Microbacterium rhizosphaerae</name>
    <dbReference type="NCBI Taxonomy" id="1678237"/>
    <lineage>
        <taxon>Bacteria</taxon>
        <taxon>Bacillati</taxon>
        <taxon>Actinomycetota</taxon>
        <taxon>Actinomycetes</taxon>
        <taxon>Micrococcales</taxon>
        <taxon>Microbacteriaceae</taxon>
        <taxon>Microbacterium</taxon>
    </lineage>
</organism>
<reference evidence="2 3" key="1">
    <citation type="submission" date="2023-11" db="EMBL/GenBank/DDBJ databases">
        <title>Genome sequence of Microbacterium rhizosphaerae KACC 19337.</title>
        <authorList>
            <person name="Choi H."/>
            <person name="Kim S."/>
            <person name="Kim Y."/>
            <person name="Kwon S.-W."/>
            <person name="Heo J."/>
        </authorList>
    </citation>
    <scope>NUCLEOTIDE SEQUENCE [LARGE SCALE GENOMIC DNA]</scope>
    <source>
        <strain evidence="2 3">KACC 19337</strain>
    </source>
</reference>
<dbReference type="EMBL" id="CP139368">
    <property type="protein sequence ID" value="WPR88792.1"/>
    <property type="molecule type" value="Genomic_DNA"/>
</dbReference>
<proteinExistence type="predicted"/>
<name>A0ABZ0SNF2_9MICO</name>